<dbReference type="EMBL" id="LT629780">
    <property type="protein sequence ID" value="SDU12152.1"/>
    <property type="molecule type" value="Genomic_DNA"/>
</dbReference>
<dbReference type="InterPro" id="IPR036737">
    <property type="entry name" value="OmpA-like_sf"/>
</dbReference>
<dbReference type="InterPro" id="IPR052894">
    <property type="entry name" value="AsmA-related"/>
</dbReference>
<dbReference type="GO" id="GO:0090313">
    <property type="term" value="P:regulation of protein targeting to membrane"/>
    <property type="evidence" value="ECO:0007669"/>
    <property type="project" value="TreeGrafter"/>
</dbReference>
<evidence type="ECO:0000313" key="3">
    <source>
        <dbReference type="Proteomes" id="UP000243063"/>
    </source>
</evidence>
<feature type="transmembrane region" description="Helical" evidence="1">
    <location>
        <begin position="12"/>
        <end position="35"/>
    </location>
</feature>
<keyword evidence="3" id="KW-1185">Reference proteome</keyword>
<dbReference type="PANTHER" id="PTHR30441:SF8">
    <property type="entry name" value="DUF748 DOMAIN-CONTAINING PROTEIN"/>
    <property type="match status" value="1"/>
</dbReference>
<proteinExistence type="predicted"/>
<dbReference type="Pfam" id="PF05359">
    <property type="entry name" value="DUF748"/>
    <property type="match status" value="2"/>
</dbReference>
<dbReference type="AlphaFoldDB" id="A0A1H2FXW0"/>
<evidence type="ECO:0008006" key="4">
    <source>
        <dbReference type="Google" id="ProtNLM"/>
    </source>
</evidence>
<dbReference type="Proteomes" id="UP000243063">
    <property type="component" value="Chromosome I"/>
</dbReference>
<organism evidence="2 3">
    <name type="scientific">Geopseudomonas guangdongensis</name>
    <dbReference type="NCBI Taxonomy" id="1245526"/>
    <lineage>
        <taxon>Bacteria</taxon>
        <taxon>Pseudomonadati</taxon>
        <taxon>Pseudomonadota</taxon>
        <taxon>Gammaproteobacteria</taxon>
        <taxon>Pseudomonadales</taxon>
        <taxon>Pseudomonadaceae</taxon>
        <taxon>Geopseudomonas</taxon>
    </lineage>
</organism>
<dbReference type="InterPro" id="IPR008023">
    <property type="entry name" value="DUF748"/>
</dbReference>
<dbReference type="RefSeq" id="WP_090213257.1">
    <property type="nucleotide sequence ID" value="NZ_LT629780.1"/>
</dbReference>
<reference evidence="3" key="1">
    <citation type="submission" date="2016-10" db="EMBL/GenBank/DDBJ databases">
        <authorList>
            <person name="Varghese N."/>
            <person name="Submissions S."/>
        </authorList>
    </citation>
    <scope>NUCLEOTIDE SEQUENCE [LARGE SCALE GENOMIC DNA]</scope>
    <source>
        <strain evidence="3">CCTCC 2012022</strain>
    </source>
</reference>
<keyword evidence="1" id="KW-0472">Membrane</keyword>
<gene>
    <name evidence="2" type="ORF">SAMN05216580_1467</name>
</gene>
<dbReference type="PANTHER" id="PTHR30441">
    <property type="entry name" value="DUF748 DOMAIN-CONTAINING PROTEIN"/>
    <property type="match status" value="1"/>
</dbReference>
<keyword evidence="1" id="KW-0812">Transmembrane</keyword>
<evidence type="ECO:0000313" key="2">
    <source>
        <dbReference type="EMBL" id="SDU12152.1"/>
    </source>
</evidence>
<dbReference type="Gene3D" id="3.30.1330.60">
    <property type="entry name" value="OmpA-like domain"/>
    <property type="match status" value="1"/>
</dbReference>
<dbReference type="GO" id="GO:0005886">
    <property type="term" value="C:plasma membrane"/>
    <property type="evidence" value="ECO:0007669"/>
    <property type="project" value="TreeGrafter"/>
</dbReference>
<evidence type="ECO:0000256" key="1">
    <source>
        <dbReference type="SAM" id="Phobius"/>
    </source>
</evidence>
<accession>A0A1H2FXW0</accession>
<name>A0A1H2FXW0_9GAMM</name>
<protein>
    <recommendedName>
        <fullName evidence="4">DUF748 domain-containing protein</fullName>
    </recommendedName>
</protein>
<dbReference type="OrthoDB" id="9757969at2"/>
<sequence>MTKGLRRGLTALVLAPLLYAMLGFIGVPLLVLQLAEQQFAERLNVPAGLKQVGFNPFNLQLTLRGLQLGAPGSEVLQVGHLLADLQLDSLWRGELHLRELRVLQLRLAVELAEDGRLNLAQLLVPSTAAAEPPADARPFPLRIDRLRLDGQLSFADRRPAIGVEQHYRQLTLSLDDFTTHDSQTASLSLTASGPHGAALDVQGRLGLQPLQASGRFSLGDTALSRWWPYARSALPWQLQDGRLSLGSDYRLEWRDAAPYLRLDNPRIDLTDLQLQQADGAPLLALGRLQLGSGHLEWSPASALSLHDGHLQLDALRLQGPPGRTPLDLESLSVAGLALDSASRRLAVGQLHSRGLNLQAGRERDGRLDWQAYLEQQLQALARHRAAGQTSEVAAPAASRAAAPPPWQLRIAQLQLRGWRARLEDRLPASPVALDLGPLDLDLGDLALPGSQPLALRLDSALGQRGRLQAEGRLQLQPLAGHLKLSASDLDLRPLQAYLEPFVRVELRSGLFGGEFDLDLQGAAPLRLALDGSARIDQLHTLDTLKNRDLVRWQQMRLDGLSYRHGQSLQVRQIALQRPYARFIINEDLSTNLQELMIPQPPRSTPATPGAPLQVRIGGIEIRDGSAHFADLSLTPNFATAIQQLDGRIGRIDNSSAQPATVDIRGKVDRYAPVSIRGQLTPFAPLHSLDIATRFQRVELTTLTPYAGKFAGYKIRKGRLNLDLHYRIEQGRLNADNRVLLEDLQLGERVESPSATDLPVRLAVALLKDRDGNIDIALPVQGNLNNPEFSVVPIVWQTLRNLVLRAAQAPFALLAGLAEGGSERLDSVPFAAGSGVLDDGARAILAPLARGLQQRPQLRLEVEGSSRPSLDGPLLAARRLEREYQETWYRMLQRRGDKVPAEAGQLQVPDELKPSLLEGIYRARLKQQPPAAWGELDADQRSARLRQAVLDGWAQSPLLLRQLAQERAQAIKQHLVEQGGIDDARIYLLEVGVAEAAGDDPARIAVPLHLDSE</sequence>
<dbReference type="STRING" id="1245526.SAMN05216580_1467"/>
<keyword evidence="1" id="KW-1133">Transmembrane helix</keyword>